<dbReference type="Gene3D" id="1.10.357.10">
    <property type="entry name" value="Tetracycline Repressor, domain 2"/>
    <property type="match status" value="1"/>
</dbReference>
<dbReference type="SUPFAM" id="SSF46689">
    <property type="entry name" value="Homeodomain-like"/>
    <property type="match status" value="1"/>
</dbReference>
<dbReference type="PROSITE" id="PS50977">
    <property type="entry name" value="HTH_TETR_2"/>
    <property type="match status" value="1"/>
</dbReference>
<keyword evidence="3" id="KW-0804">Transcription</keyword>
<reference evidence="7" key="1">
    <citation type="journal article" date="2019" name="Int. J. Syst. Evol. Microbiol.">
        <title>The Global Catalogue of Microorganisms (GCM) 10K type strain sequencing project: providing services to taxonomists for standard genome sequencing and annotation.</title>
        <authorList>
            <consortium name="The Broad Institute Genomics Platform"/>
            <consortium name="The Broad Institute Genome Sequencing Center for Infectious Disease"/>
            <person name="Wu L."/>
            <person name="Ma J."/>
        </authorList>
    </citation>
    <scope>NUCLEOTIDE SEQUENCE [LARGE SCALE GENOMIC DNA]</scope>
    <source>
        <strain evidence="7">JCM 17938</strain>
    </source>
</reference>
<name>A0ABP8TPB2_9ACTN</name>
<accession>A0ABP8TPB2</accession>
<dbReference type="Proteomes" id="UP001500212">
    <property type="component" value="Unassembled WGS sequence"/>
</dbReference>
<sequence>MSTTTGQRPMRADARRNYERLLAEAKSSFLEHGADASLEEIARRAGVGIGTLYRHFPTRLALQEAVYRDEMEQLAAKAYELAETCPPDEGLAAWILAIAEYSRAKRGLTQTLKAVIDLHSDLFVRCHDEIQTAAETILARARAAGTARSDLTTSDLLRLAHALSVASERAPEDTGRLLSFILDGVRPRS</sequence>
<dbReference type="PRINTS" id="PR00455">
    <property type="entry name" value="HTHTETR"/>
</dbReference>
<feature type="domain" description="HTH tetR-type" evidence="5">
    <location>
        <begin position="15"/>
        <end position="74"/>
    </location>
</feature>
<organism evidence="6 7">
    <name type="scientific">Actinoallomurus liliacearum</name>
    <dbReference type="NCBI Taxonomy" id="1080073"/>
    <lineage>
        <taxon>Bacteria</taxon>
        <taxon>Bacillati</taxon>
        <taxon>Actinomycetota</taxon>
        <taxon>Actinomycetes</taxon>
        <taxon>Streptosporangiales</taxon>
        <taxon>Thermomonosporaceae</taxon>
        <taxon>Actinoallomurus</taxon>
    </lineage>
</organism>
<gene>
    <name evidence="6" type="ORF">GCM10023195_44840</name>
</gene>
<comment type="caution">
    <text evidence="6">The sequence shown here is derived from an EMBL/GenBank/DDBJ whole genome shotgun (WGS) entry which is preliminary data.</text>
</comment>
<dbReference type="PANTHER" id="PTHR30055:SF234">
    <property type="entry name" value="HTH-TYPE TRANSCRIPTIONAL REGULATOR BETI"/>
    <property type="match status" value="1"/>
</dbReference>
<dbReference type="Pfam" id="PF00440">
    <property type="entry name" value="TetR_N"/>
    <property type="match status" value="1"/>
</dbReference>
<feature type="DNA-binding region" description="H-T-H motif" evidence="4">
    <location>
        <begin position="37"/>
        <end position="56"/>
    </location>
</feature>
<dbReference type="SUPFAM" id="SSF48498">
    <property type="entry name" value="Tetracyclin repressor-like, C-terminal domain"/>
    <property type="match status" value="1"/>
</dbReference>
<keyword evidence="7" id="KW-1185">Reference proteome</keyword>
<evidence type="ECO:0000256" key="1">
    <source>
        <dbReference type="ARBA" id="ARBA00023015"/>
    </source>
</evidence>
<evidence type="ECO:0000256" key="2">
    <source>
        <dbReference type="ARBA" id="ARBA00023125"/>
    </source>
</evidence>
<evidence type="ECO:0000259" key="5">
    <source>
        <dbReference type="PROSITE" id="PS50977"/>
    </source>
</evidence>
<keyword evidence="1" id="KW-0805">Transcription regulation</keyword>
<keyword evidence="2 4" id="KW-0238">DNA-binding</keyword>
<dbReference type="InterPro" id="IPR009057">
    <property type="entry name" value="Homeodomain-like_sf"/>
</dbReference>
<dbReference type="RefSeq" id="WP_345357577.1">
    <property type="nucleotide sequence ID" value="NZ_BAABHJ010000014.1"/>
</dbReference>
<dbReference type="EMBL" id="BAABHJ010000014">
    <property type="protein sequence ID" value="GAA4610709.1"/>
    <property type="molecule type" value="Genomic_DNA"/>
</dbReference>
<evidence type="ECO:0000256" key="4">
    <source>
        <dbReference type="PROSITE-ProRule" id="PRU00335"/>
    </source>
</evidence>
<dbReference type="PANTHER" id="PTHR30055">
    <property type="entry name" value="HTH-TYPE TRANSCRIPTIONAL REGULATOR RUTR"/>
    <property type="match status" value="1"/>
</dbReference>
<dbReference type="InterPro" id="IPR036271">
    <property type="entry name" value="Tet_transcr_reg_TetR-rel_C_sf"/>
</dbReference>
<dbReference type="InterPro" id="IPR049445">
    <property type="entry name" value="TetR_SbtR-like_C"/>
</dbReference>
<dbReference type="InterPro" id="IPR050109">
    <property type="entry name" value="HTH-type_TetR-like_transc_reg"/>
</dbReference>
<protein>
    <submittedName>
        <fullName evidence="6">TetR/AcrR family transcriptional regulator</fullName>
    </submittedName>
</protein>
<evidence type="ECO:0000313" key="7">
    <source>
        <dbReference type="Proteomes" id="UP001500212"/>
    </source>
</evidence>
<evidence type="ECO:0000256" key="3">
    <source>
        <dbReference type="ARBA" id="ARBA00023163"/>
    </source>
</evidence>
<proteinExistence type="predicted"/>
<evidence type="ECO:0000313" key="6">
    <source>
        <dbReference type="EMBL" id="GAA4610709.1"/>
    </source>
</evidence>
<dbReference type="Pfam" id="PF21597">
    <property type="entry name" value="TetR_C_43"/>
    <property type="match status" value="1"/>
</dbReference>
<dbReference type="InterPro" id="IPR001647">
    <property type="entry name" value="HTH_TetR"/>
</dbReference>